<keyword evidence="3" id="KW-1185">Reference proteome</keyword>
<name>M3BR88_SPHMS</name>
<keyword evidence="1" id="KW-1133">Transmembrane helix</keyword>
<dbReference type="STRING" id="692275.M3BR88"/>
<gene>
    <name evidence="2" type="ORF">SEPMUDRAFT_152254</name>
</gene>
<feature type="transmembrane region" description="Helical" evidence="1">
    <location>
        <begin position="13"/>
        <end position="36"/>
    </location>
</feature>
<organism evidence="2 3">
    <name type="scientific">Sphaerulina musiva (strain SO2202)</name>
    <name type="common">Poplar stem canker fungus</name>
    <name type="synonym">Septoria musiva</name>
    <dbReference type="NCBI Taxonomy" id="692275"/>
    <lineage>
        <taxon>Eukaryota</taxon>
        <taxon>Fungi</taxon>
        <taxon>Dikarya</taxon>
        <taxon>Ascomycota</taxon>
        <taxon>Pezizomycotina</taxon>
        <taxon>Dothideomycetes</taxon>
        <taxon>Dothideomycetidae</taxon>
        <taxon>Mycosphaerellales</taxon>
        <taxon>Mycosphaerellaceae</taxon>
        <taxon>Sphaerulina</taxon>
    </lineage>
</organism>
<protein>
    <submittedName>
        <fullName evidence="2">Uncharacterized protein</fullName>
    </submittedName>
</protein>
<feature type="transmembrane region" description="Helical" evidence="1">
    <location>
        <begin position="103"/>
        <end position="122"/>
    </location>
</feature>
<dbReference type="eggNOG" id="KOG4253">
    <property type="taxonomic scope" value="Eukaryota"/>
</dbReference>
<evidence type="ECO:0000313" key="3">
    <source>
        <dbReference type="Proteomes" id="UP000016931"/>
    </source>
</evidence>
<dbReference type="Proteomes" id="UP000016931">
    <property type="component" value="Unassembled WGS sequence"/>
</dbReference>
<dbReference type="GeneID" id="27904469"/>
<accession>M3BR88</accession>
<evidence type="ECO:0000313" key="2">
    <source>
        <dbReference type="EMBL" id="EMF08638.1"/>
    </source>
</evidence>
<sequence>MSPPGEIDAERDAMIFALVGIAGWHVLHLVGLGVITSKVVFGGNGSGSGAAAAAARWWRNIAIMMSLGLFVAEMYMVVMYDDTPNQRSVRVSDVDFLYWKLRVYRGVAMAVVDAVLGVGMWLEATGRVSLMNAAAPSSSERVLDFAQRLEGVLVKARGVGVIRNGSVRDREMRRVVDDYWLKEDEVMKDVMEQPEVLEAQRNALRRLDPLAAARDAERFLEYVLGMSSSSSSSTQPAATS</sequence>
<dbReference type="AlphaFoldDB" id="M3BR88"/>
<feature type="transmembrane region" description="Helical" evidence="1">
    <location>
        <begin position="57"/>
        <end position="78"/>
    </location>
</feature>
<keyword evidence="1" id="KW-0472">Membrane</keyword>
<keyword evidence="1" id="KW-0812">Transmembrane</keyword>
<dbReference type="EMBL" id="KB456271">
    <property type="protein sequence ID" value="EMF08638.1"/>
    <property type="molecule type" value="Genomic_DNA"/>
</dbReference>
<evidence type="ECO:0000256" key="1">
    <source>
        <dbReference type="SAM" id="Phobius"/>
    </source>
</evidence>
<dbReference type="OrthoDB" id="4218123at2759"/>
<reference evidence="2 3" key="1">
    <citation type="journal article" date="2012" name="PLoS Pathog.">
        <title>Diverse lifestyles and strategies of plant pathogenesis encoded in the genomes of eighteen Dothideomycetes fungi.</title>
        <authorList>
            <person name="Ohm R.A."/>
            <person name="Feau N."/>
            <person name="Henrissat B."/>
            <person name="Schoch C.L."/>
            <person name="Horwitz B.A."/>
            <person name="Barry K.W."/>
            <person name="Condon B.J."/>
            <person name="Copeland A.C."/>
            <person name="Dhillon B."/>
            <person name="Glaser F."/>
            <person name="Hesse C.N."/>
            <person name="Kosti I."/>
            <person name="LaButti K."/>
            <person name="Lindquist E.A."/>
            <person name="Lucas S."/>
            <person name="Salamov A.A."/>
            <person name="Bradshaw R.E."/>
            <person name="Ciuffetti L."/>
            <person name="Hamelin R.C."/>
            <person name="Kema G.H.J."/>
            <person name="Lawrence C."/>
            <person name="Scott J.A."/>
            <person name="Spatafora J.W."/>
            <person name="Turgeon B.G."/>
            <person name="de Wit P.J.G.M."/>
            <person name="Zhong S."/>
            <person name="Goodwin S.B."/>
            <person name="Grigoriev I.V."/>
        </authorList>
    </citation>
    <scope>NUCLEOTIDE SEQUENCE [LARGE SCALE GENOMIC DNA]</scope>
    <source>
        <strain evidence="2 3">SO2202</strain>
    </source>
</reference>
<dbReference type="RefSeq" id="XP_016756759.1">
    <property type="nucleotide sequence ID" value="XM_016907332.1"/>
</dbReference>
<proteinExistence type="predicted"/>
<dbReference type="PANTHER" id="PTHR39470">
    <property type="entry name" value="CHROMOSOME 10, WHOLE GENOME SHOTGUN SEQUENCE"/>
    <property type="match status" value="1"/>
</dbReference>
<dbReference type="PANTHER" id="PTHR39470:SF1">
    <property type="entry name" value="CHORISMATE SYNTHASE PROTEIN"/>
    <property type="match status" value="1"/>
</dbReference>
<dbReference type="HOGENOM" id="CLU_1157001_0_0_1"/>